<protein>
    <recommendedName>
        <fullName evidence="2">histidine kinase</fullName>
        <ecNumber evidence="2">2.7.13.3</ecNumber>
    </recommendedName>
</protein>
<dbReference type="PANTHER" id="PTHR43047:SF72">
    <property type="entry name" value="OSMOSENSING HISTIDINE PROTEIN KINASE SLN1"/>
    <property type="match status" value="1"/>
</dbReference>
<dbReference type="Gene3D" id="3.30.565.10">
    <property type="entry name" value="Histidine kinase-like ATPase, C-terminal domain"/>
    <property type="match status" value="1"/>
</dbReference>
<evidence type="ECO:0000256" key="4">
    <source>
        <dbReference type="ARBA" id="ARBA00022679"/>
    </source>
</evidence>
<dbReference type="InterPro" id="IPR003661">
    <property type="entry name" value="HisK_dim/P_dom"/>
</dbReference>
<dbReference type="SMART" id="SM00388">
    <property type="entry name" value="HisKA"/>
    <property type="match status" value="1"/>
</dbReference>
<keyword evidence="10" id="KW-1185">Reference proteome</keyword>
<dbReference type="InterPro" id="IPR003018">
    <property type="entry name" value="GAF"/>
</dbReference>
<dbReference type="EMBL" id="JABBXD010000002">
    <property type="protein sequence ID" value="MBD3585195.1"/>
    <property type="molecule type" value="Genomic_DNA"/>
</dbReference>
<dbReference type="SMART" id="SM00448">
    <property type="entry name" value="REC"/>
    <property type="match status" value="1"/>
</dbReference>
<feature type="domain" description="Histidine kinase" evidence="7">
    <location>
        <begin position="180"/>
        <end position="399"/>
    </location>
</feature>
<dbReference type="InterPro" id="IPR001789">
    <property type="entry name" value="Sig_transdc_resp-reg_receiver"/>
</dbReference>
<evidence type="ECO:0000259" key="8">
    <source>
        <dbReference type="PROSITE" id="PS50110"/>
    </source>
</evidence>
<organism evidence="9 10">
    <name type="scientific">Salinimonas profundi</name>
    <dbReference type="NCBI Taxonomy" id="2729140"/>
    <lineage>
        <taxon>Bacteria</taxon>
        <taxon>Pseudomonadati</taxon>
        <taxon>Pseudomonadota</taxon>
        <taxon>Gammaproteobacteria</taxon>
        <taxon>Alteromonadales</taxon>
        <taxon>Alteromonadaceae</taxon>
        <taxon>Alteromonas/Salinimonas group</taxon>
        <taxon>Salinimonas</taxon>
    </lineage>
</organism>
<reference evidence="9 10" key="1">
    <citation type="submission" date="2020-04" db="EMBL/GenBank/DDBJ databases">
        <title>Salinimonas sp. HHU 13199.</title>
        <authorList>
            <person name="Cui X."/>
            <person name="Zhang D."/>
        </authorList>
    </citation>
    <scope>NUCLEOTIDE SEQUENCE [LARGE SCALE GENOMIC DNA]</scope>
    <source>
        <strain evidence="9 10">HHU 13199</strain>
    </source>
</reference>
<dbReference type="InterPro" id="IPR029016">
    <property type="entry name" value="GAF-like_dom_sf"/>
</dbReference>
<dbReference type="Pfam" id="PF02518">
    <property type="entry name" value="HATPase_c"/>
    <property type="match status" value="1"/>
</dbReference>
<comment type="caution">
    <text evidence="9">The sequence shown here is derived from an EMBL/GenBank/DDBJ whole genome shotgun (WGS) entry which is preliminary data.</text>
</comment>
<dbReference type="PROSITE" id="PS50109">
    <property type="entry name" value="HIS_KIN"/>
    <property type="match status" value="1"/>
</dbReference>
<evidence type="ECO:0000313" key="9">
    <source>
        <dbReference type="EMBL" id="MBD3585195.1"/>
    </source>
</evidence>
<keyword evidence="3 6" id="KW-0597">Phosphoprotein</keyword>
<evidence type="ECO:0000259" key="7">
    <source>
        <dbReference type="PROSITE" id="PS50109"/>
    </source>
</evidence>
<sequence length="536" mass="58986">MRIAPEPKNESERLEALYQYDILDTDAEDVFDDFTRIASQICGTPISLISLVDAKRQWFKSKVGLDASETSRDIAFCAHAILEDDIFEVPDTHKDDRFCDNPLVTSDPNIRFYAGAPLISSAGHAIGTLCTISDQPQQLNAHQREALAILGRAVVSQLELRLKVRQLDKANERKTDFLSTISHEFRTPLNAIITLNQLMLEEAEGVSVPAMFKEYMTHINYSGKRLLDLVNSVLDLNKIEAGKMDISAQNINTRDFVDSLRGMMKPRAQQRGVEFTIALDKNVPPVLFYDESKLSQVILNLLSNAIKFTPAGGKVSLTVHCSEQRLFLIVSDNGVGIDQEDVSLLFDKFTQVGKYKETEGSGLGLAITKALVALMQGDIHLKSELGVGTTVEIDLPLTSGTSKDESRAASPGIFDKEAAVLVIEDNLINQEVAKAVFHSLGIAIDLAETGEEGVSMARSKSYDLIFMDLNLPGINGWEATAQIRKLGISTPVVALSADVFEADDSQNDKRGIQSFITKPIDKTRLIEVLTAFVPQK</sequence>
<proteinExistence type="predicted"/>
<dbReference type="SMART" id="SM00065">
    <property type="entry name" value="GAF"/>
    <property type="match status" value="1"/>
</dbReference>
<dbReference type="InterPro" id="IPR011006">
    <property type="entry name" value="CheY-like_superfamily"/>
</dbReference>
<dbReference type="SUPFAM" id="SSF47384">
    <property type="entry name" value="Homodimeric domain of signal transducing histidine kinase"/>
    <property type="match status" value="1"/>
</dbReference>
<dbReference type="InterPro" id="IPR036890">
    <property type="entry name" value="HATPase_C_sf"/>
</dbReference>
<dbReference type="Gene3D" id="3.40.50.2300">
    <property type="match status" value="1"/>
</dbReference>
<dbReference type="EC" id="2.7.13.3" evidence="2"/>
<comment type="catalytic activity">
    <reaction evidence="1">
        <text>ATP + protein L-histidine = ADP + protein N-phospho-L-histidine.</text>
        <dbReference type="EC" id="2.7.13.3"/>
    </reaction>
</comment>
<dbReference type="Proteomes" id="UP000624419">
    <property type="component" value="Unassembled WGS sequence"/>
</dbReference>
<dbReference type="SUPFAM" id="SSF55781">
    <property type="entry name" value="GAF domain-like"/>
    <property type="match status" value="1"/>
</dbReference>
<feature type="domain" description="Response regulatory" evidence="8">
    <location>
        <begin position="419"/>
        <end position="533"/>
    </location>
</feature>
<dbReference type="CDD" id="cd17546">
    <property type="entry name" value="REC_hyHK_CKI1_RcsC-like"/>
    <property type="match status" value="1"/>
</dbReference>
<dbReference type="InterPro" id="IPR003594">
    <property type="entry name" value="HATPase_dom"/>
</dbReference>
<evidence type="ECO:0000256" key="2">
    <source>
        <dbReference type="ARBA" id="ARBA00012438"/>
    </source>
</evidence>
<name>A0ABR8LIP8_9ALTE</name>
<dbReference type="Gene3D" id="1.10.287.130">
    <property type="match status" value="1"/>
</dbReference>
<dbReference type="Pfam" id="PF00512">
    <property type="entry name" value="HisKA"/>
    <property type="match status" value="1"/>
</dbReference>
<dbReference type="InterPro" id="IPR004358">
    <property type="entry name" value="Sig_transdc_His_kin-like_C"/>
</dbReference>
<dbReference type="RefSeq" id="WP_191023022.1">
    <property type="nucleotide sequence ID" value="NZ_JABBXD010000002.1"/>
</dbReference>
<dbReference type="Pfam" id="PF00072">
    <property type="entry name" value="Response_reg"/>
    <property type="match status" value="1"/>
</dbReference>
<dbReference type="InterPro" id="IPR036097">
    <property type="entry name" value="HisK_dim/P_sf"/>
</dbReference>
<dbReference type="Pfam" id="PF01590">
    <property type="entry name" value="GAF"/>
    <property type="match status" value="1"/>
</dbReference>
<dbReference type="CDD" id="cd16922">
    <property type="entry name" value="HATPase_EvgS-ArcB-TorS-like"/>
    <property type="match status" value="1"/>
</dbReference>
<evidence type="ECO:0000256" key="5">
    <source>
        <dbReference type="ARBA" id="ARBA00022777"/>
    </source>
</evidence>
<accession>A0ABR8LIP8</accession>
<dbReference type="InterPro" id="IPR005467">
    <property type="entry name" value="His_kinase_dom"/>
</dbReference>
<dbReference type="CDD" id="cd00082">
    <property type="entry name" value="HisKA"/>
    <property type="match status" value="1"/>
</dbReference>
<dbReference type="SUPFAM" id="SSF52172">
    <property type="entry name" value="CheY-like"/>
    <property type="match status" value="1"/>
</dbReference>
<gene>
    <name evidence="9" type="ORF">HHX48_05550</name>
</gene>
<dbReference type="SUPFAM" id="SSF55874">
    <property type="entry name" value="ATPase domain of HSP90 chaperone/DNA topoisomerase II/histidine kinase"/>
    <property type="match status" value="1"/>
</dbReference>
<evidence type="ECO:0000313" key="10">
    <source>
        <dbReference type="Proteomes" id="UP000624419"/>
    </source>
</evidence>
<evidence type="ECO:0000256" key="1">
    <source>
        <dbReference type="ARBA" id="ARBA00000085"/>
    </source>
</evidence>
<dbReference type="Gene3D" id="3.30.450.40">
    <property type="match status" value="1"/>
</dbReference>
<keyword evidence="5" id="KW-0418">Kinase</keyword>
<dbReference type="SMART" id="SM00387">
    <property type="entry name" value="HATPase_c"/>
    <property type="match status" value="1"/>
</dbReference>
<evidence type="ECO:0000256" key="6">
    <source>
        <dbReference type="PROSITE-ProRule" id="PRU00169"/>
    </source>
</evidence>
<dbReference type="PRINTS" id="PR00344">
    <property type="entry name" value="BCTRLSENSOR"/>
</dbReference>
<dbReference type="PROSITE" id="PS50110">
    <property type="entry name" value="RESPONSE_REGULATORY"/>
    <property type="match status" value="1"/>
</dbReference>
<feature type="modified residue" description="4-aspartylphosphate" evidence="6">
    <location>
        <position position="468"/>
    </location>
</feature>
<dbReference type="PANTHER" id="PTHR43047">
    <property type="entry name" value="TWO-COMPONENT HISTIDINE PROTEIN KINASE"/>
    <property type="match status" value="1"/>
</dbReference>
<evidence type="ECO:0000256" key="3">
    <source>
        <dbReference type="ARBA" id="ARBA00022553"/>
    </source>
</evidence>
<keyword evidence="4" id="KW-0808">Transferase</keyword>